<keyword evidence="2" id="KW-1185">Reference proteome</keyword>
<dbReference type="KEGG" id="psoj:PHYSODRAFT_374496"/>
<name>G5A7Z1_PHYSP</name>
<proteinExistence type="predicted"/>
<dbReference type="GeneID" id="20650454"/>
<accession>G5A7Z1</accession>
<evidence type="ECO:0000313" key="1">
    <source>
        <dbReference type="EMBL" id="EGZ08017.1"/>
    </source>
</evidence>
<organism evidence="1 2">
    <name type="scientific">Phytophthora sojae (strain P6497)</name>
    <name type="common">Soybean stem and root rot agent</name>
    <name type="synonym">Phytophthora megasperma f. sp. glycines</name>
    <dbReference type="NCBI Taxonomy" id="1094619"/>
    <lineage>
        <taxon>Eukaryota</taxon>
        <taxon>Sar</taxon>
        <taxon>Stramenopiles</taxon>
        <taxon>Oomycota</taxon>
        <taxon>Peronosporomycetes</taxon>
        <taxon>Peronosporales</taxon>
        <taxon>Peronosporaceae</taxon>
        <taxon>Phytophthora</taxon>
    </lineage>
</organism>
<protein>
    <submittedName>
        <fullName evidence="1">Uncharacterized protein</fullName>
    </submittedName>
</protein>
<dbReference type="InParanoid" id="G5A7Z1"/>
<dbReference type="RefSeq" id="XP_009536189.1">
    <property type="nucleotide sequence ID" value="XM_009537894.1"/>
</dbReference>
<feature type="non-terminal residue" evidence="1">
    <location>
        <position position="54"/>
    </location>
</feature>
<dbReference type="OMA" id="TTTRFEW"/>
<gene>
    <name evidence="1" type="ORF">PHYSODRAFT_374496</name>
</gene>
<reference evidence="1 2" key="1">
    <citation type="journal article" date="2006" name="Science">
        <title>Phytophthora genome sequences uncover evolutionary origins and mechanisms of pathogenesis.</title>
        <authorList>
            <person name="Tyler B.M."/>
            <person name="Tripathy S."/>
            <person name="Zhang X."/>
            <person name="Dehal P."/>
            <person name="Jiang R.H."/>
            <person name="Aerts A."/>
            <person name="Arredondo F.D."/>
            <person name="Baxter L."/>
            <person name="Bensasson D."/>
            <person name="Beynon J.L."/>
            <person name="Chapman J."/>
            <person name="Damasceno C.M."/>
            <person name="Dorrance A.E."/>
            <person name="Dou D."/>
            <person name="Dickerman A.W."/>
            <person name="Dubchak I.L."/>
            <person name="Garbelotto M."/>
            <person name="Gijzen M."/>
            <person name="Gordon S.G."/>
            <person name="Govers F."/>
            <person name="Grunwald N.J."/>
            <person name="Huang W."/>
            <person name="Ivors K.L."/>
            <person name="Jones R.W."/>
            <person name="Kamoun S."/>
            <person name="Krampis K."/>
            <person name="Lamour K.H."/>
            <person name="Lee M.K."/>
            <person name="McDonald W.H."/>
            <person name="Medina M."/>
            <person name="Meijer H.J."/>
            <person name="Nordberg E.K."/>
            <person name="Maclean D.J."/>
            <person name="Ospina-Giraldo M.D."/>
            <person name="Morris P.F."/>
            <person name="Phuntumart V."/>
            <person name="Putnam N.H."/>
            <person name="Rash S."/>
            <person name="Rose J.K."/>
            <person name="Sakihama Y."/>
            <person name="Salamov A.A."/>
            <person name="Savidor A."/>
            <person name="Scheuring C.F."/>
            <person name="Smith B.M."/>
            <person name="Sobral B.W."/>
            <person name="Terry A."/>
            <person name="Torto-Alalibo T.A."/>
            <person name="Win J."/>
            <person name="Xu Z."/>
            <person name="Zhang H."/>
            <person name="Grigoriev I.V."/>
            <person name="Rokhsar D.S."/>
            <person name="Boore J.L."/>
        </authorList>
    </citation>
    <scope>NUCLEOTIDE SEQUENCE [LARGE SCALE GENOMIC DNA]</scope>
    <source>
        <strain evidence="1 2">P6497</strain>
    </source>
</reference>
<dbReference type="AlphaFoldDB" id="G5A7Z1"/>
<feature type="non-terminal residue" evidence="1">
    <location>
        <position position="1"/>
    </location>
</feature>
<dbReference type="Proteomes" id="UP000002640">
    <property type="component" value="Unassembled WGS sequence"/>
</dbReference>
<evidence type="ECO:0000313" key="2">
    <source>
        <dbReference type="Proteomes" id="UP000002640"/>
    </source>
</evidence>
<sequence length="54" mass="6098">LLGQRLVVVTTTRFEWDEANGRINSVYSTNDIVTPLLKILGNLEDVARVMKKPL</sequence>
<dbReference type="EMBL" id="JH159161">
    <property type="protein sequence ID" value="EGZ08017.1"/>
    <property type="molecule type" value="Genomic_DNA"/>
</dbReference>